<gene>
    <name evidence="4" type="ORF">EXIGLDRAFT_603091</name>
</gene>
<dbReference type="PANTHER" id="PTHR13292:SF0">
    <property type="entry name" value="AUTOPHAGY-RELATED PROTEIN 101"/>
    <property type="match status" value="1"/>
</dbReference>
<evidence type="ECO:0000313" key="5">
    <source>
        <dbReference type="Proteomes" id="UP000077266"/>
    </source>
</evidence>
<accession>A0A165NWS9</accession>
<proteinExistence type="inferred from homology"/>
<dbReference type="OrthoDB" id="10259639at2759"/>
<dbReference type="GO" id="GO:1990316">
    <property type="term" value="C:Atg1/ULK1 kinase complex"/>
    <property type="evidence" value="ECO:0007669"/>
    <property type="project" value="TreeGrafter"/>
</dbReference>
<organism evidence="4 5">
    <name type="scientific">Exidia glandulosa HHB12029</name>
    <dbReference type="NCBI Taxonomy" id="1314781"/>
    <lineage>
        <taxon>Eukaryota</taxon>
        <taxon>Fungi</taxon>
        <taxon>Dikarya</taxon>
        <taxon>Basidiomycota</taxon>
        <taxon>Agaricomycotina</taxon>
        <taxon>Agaricomycetes</taxon>
        <taxon>Auriculariales</taxon>
        <taxon>Exidiaceae</taxon>
        <taxon>Exidia</taxon>
    </lineage>
</organism>
<dbReference type="InParanoid" id="A0A165NWS9"/>
<evidence type="ECO:0000256" key="1">
    <source>
        <dbReference type="ARBA" id="ARBA00007130"/>
    </source>
</evidence>
<evidence type="ECO:0000256" key="3">
    <source>
        <dbReference type="ARBA" id="ARBA00023006"/>
    </source>
</evidence>
<evidence type="ECO:0000256" key="2">
    <source>
        <dbReference type="ARBA" id="ARBA00018874"/>
    </source>
</evidence>
<reference evidence="4 5" key="1">
    <citation type="journal article" date="2016" name="Mol. Biol. Evol.">
        <title>Comparative Genomics of Early-Diverging Mushroom-Forming Fungi Provides Insights into the Origins of Lignocellulose Decay Capabilities.</title>
        <authorList>
            <person name="Nagy L.G."/>
            <person name="Riley R."/>
            <person name="Tritt A."/>
            <person name="Adam C."/>
            <person name="Daum C."/>
            <person name="Floudas D."/>
            <person name="Sun H."/>
            <person name="Yadav J.S."/>
            <person name="Pangilinan J."/>
            <person name="Larsson K.H."/>
            <person name="Matsuura K."/>
            <person name="Barry K."/>
            <person name="Labutti K."/>
            <person name="Kuo R."/>
            <person name="Ohm R.A."/>
            <person name="Bhattacharya S.S."/>
            <person name="Shirouzu T."/>
            <person name="Yoshinaga Y."/>
            <person name="Martin F.M."/>
            <person name="Grigoriev I.V."/>
            <person name="Hibbett D.S."/>
        </authorList>
    </citation>
    <scope>NUCLEOTIDE SEQUENCE [LARGE SCALE GENOMIC DNA]</scope>
    <source>
        <strain evidence="4 5">HHB12029</strain>
    </source>
</reference>
<dbReference type="InterPro" id="IPR012445">
    <property type="entry name" value="ATG101"/>
</dbReference>
<keyword evidence="5" id="KW-1185">Reference proteome</keyword>
<name>A0A165NWS9_EXIGL</name>
<evidence type="ECO:0000313" key="4">
    <source>
        <dbReference type="EMBL" id="KZW01329.1"/>
    </source>
</evidence>
<dbReference type="Proteomes" id="UP000077266">
    <property type="component" value="Unassembled WGS sequence"/>
</dbReference>
<dbReference type="STRING" id="1314781.A0A165NWS9"/>
<dbReference type="PANTHER" id="PTHR13292">
    <property type="entry name" value="AUTOPHAGY-RELATED PROTEIN 101"/>
    <property type="match status" value="1"/>
</dbReference>
<dbReference type="GO" id="GO:0000045">
    <property type="term" value="P:autophagosome assembly"/>
    <property type="evidence" value="ECO:0007669"/>
    <property type="project" value="TreeGrafter"/>
</dbReference>
<protein>
    <recommendedName>
        <fullName evidence="2">Autophagy-related protein 101</fullName>
    </recommendedName>
</protein>
<comment type="similarity">
    <text evidence="1">Belongs to the ATG101 family.</text>
</comment>
<dbReference type="AlphaFoldDB" id="A0A165NWS9"/>
<keyword evidence="3" id="KW-0072">Autophagy</keyword>
<dbReference type="Pfam" id="PF07855">
    <property type="entry name" value="ATG101"/>
    <property type="match status" value="1"/>
</dbReference>
<dbReference type="EMBL" id="KV425894">
    <property type="protein sequence ID" value="KZW01329.1"/>
    <property type="molecule type" value="Genomic_DNA"/>
</dbReference>
<dbReference type="FunCoup" id="A0A165NWS9">
    <property type="interactions" value="263"/>
</dbReference>
<sequence>MDAHPVVTIDVVVDRNTAKDALRALLHAILFHRLFGTIRPTSFDVLDITFPEVDDQSIDDLIRGRVDALFRALDLDKNRRGQLVVTFSEKRPKKSGWFSSIEVRREEVIWEQWIINVEARQPKTDPERQALLRELSDTLSNALRTILEHTASDRGRAAVPLITQNSGISPFPFRVVAKLNGAELA</sequence>
<dbReference type="GO" id="GO:0000407">
    <property type="term" value="C:phagophore assembly site"/>
    <property type="evidence" value="ECO:0007669"/>
    <property type="project" value="TreeGrafter"/>
</dbReference>
<dbReference type="GO" id="GO:0019901">
    <property type="term" value="F:protein kinase binding"/>
    <property type="evidence" value="ECO:0007669"/>
    <property type="project" value="TreeGrafter"/>
</dbReference>